<name>A0A7R8UL14_HERIL</name>
<dbReference type="AlphaFoldDB" id="A0A7R8UL14"/>
<evidence type="ECO:0000313" key="2">
    <source>
        <dbReference type="Proteomes" id="UP000594454"/>
    </source>
</evidence>
<organism evidence="1 2">
    <name type="scientific">Hermetia illucens</name>
    <name type="common">Black soldier fly</name>
    <dbReference type="NCBI Taxonomy" id="343691"/>
    <lineage>
        <taxon>Eukaryota</taxon>
        <taxon>Metazoa</taxon>
        <taxon>Ecdysozoa</taxon>
        <taxon>Arthropoda</taxon>
        <taxon>Hexapoda</taxon>
        <taxon>Insecta</taxon>
        <taxon>Pterygota</taxon>
        <taxon>Neoptera</taxon>
        <taxon>Endopterygota</taxon>
        <taxon>Diptera</taxon>
        <taxon>Brachycera</taxon>
        <taxon>Stratiomyomorpha</taxon>
        <taxon>Stratiomyidae</taxon>
        <taxon>Hermetiinae</taxon>
        <taxon>Hermetia</taxon>
    </lineage>
</organism>
<proteinExistence type="predicted"/>
<evidence type="ECO:0000313" key="1">
    <source>
        <dbReference type="EMBL" id="CAD7081982.1"/>
    </source>
</evidence>
<protein>
    <submittedName>
        <fullName evidence="1">Uncharacterized protein</fullName>
    </submittedName>
</protein>
<gene>
    <name evidence="1" type="ORF">HERILL_LOCUS5054</name>
</gene>
<dbReference type="InParanoid" id="A0A7R8UL14"/>
<dbReference type="OrthoDB" id="10059918at2759"/>
<dbReference type="EMBL" id="LR899010">
    <property type="protein sequence ID" value="CAD7081982.1"/>
    <property type="molecule type" value="Genomic_DNA"/>
</dbReference>
<sequence length="104" mass="11030">MVVGLPEMLPVGIGTNATSPPSDDDDKVRARWKGSGTIISTHAQSTNALKAASSITTVNKIPPKEPYVTLGPGQIHPKGYRLTSGRYGELKLGLFKSKGIVEVE</sequence>
<reference evidence="1 2" key="1">
    <citation type="submission" date="2020-11" db="EMBL/GenBank/DDBJ databases">
        <authorList>
            <person name="Wallbank WR R."/>
            <person name="Pardo Diaz C."/>
            <person name="Kozak K."/>
            <person name="Martin S."/>
            <person name="Jiggins C."/>
            <person name="Moest M."/>
            <person name="Warren A I."/>
            <person name="Generalovic N T."/>
            <person name="Byers J.R.P. K."/>
            <person name="Montejo-Kovacevich G."/>
            <person name="Yen C E."/>
        </authorList>
    </citation>
    <scope>NUCLEOTIDE SEQUENCE [LARGE SCALE GENOMIC DNA]</scope>
</reference>
<dbReference type="Proteomes" id="UP000594454">
    <property type="component" value="Chromosome 2"/>
</dbReference>
<accession>A0A7R8UL14</accession>
<keyword evidence="2" id="KW-1185">Reference proteome</keyword>